<feature type="signal peptide" evidence="1">
    <location>
        <begin position="1"/>
        <end position="20"/>
    </location>
</feature>
<dbReference type="AlphaFoldDB" id="A0A286ABG9"/>
<sequence>MKIFKKMLTALLLMPLAAHADWSLIELNKSRVAGGDLIEYGSIAINNSGEVLVYNNGSPFVIDSDISSITRLGTSMSATEINDSGQVAGWFNVIPDIYSPHVFITNHNGSMIDLGDFGQPISPGFGVIDINNSGQLIVNTRPFTGPYHAYLTGPNGVGITELKSSFLSEYSAAYVSVNGINDHGQIVGIDYGHPFITGPNGAGRTYLSTFDDIRDPRFIDVNNSGQVIGNNMVNVDRDYESAFVTGPDGIGITDLGTLGGRFSYSYDINDSGEVVGYSTTATGDRHSFLFSHGGMTDLSLLDIVVEAGLRDIFVLDINDNGQMVGYGINEYRQTEYFILSYTPDTIFTPQSIFIPSSLPPPPIPEPETYAMLLAGLGLIGYMVRRRNKLAI</sequence>
<proteinExistence type="predicted"/>
<feature type="chain" id="PRO_5013329861" evidence="1">
    <location>
        <begin position="21"/>
        <end position="391"/>
    </location>
</feature>
<dbReference type="NCBIfam" id="TIGR02595">
    <property type="entry name" value="PEP_CTERM"/>
    <property type="match status" value="1"/>
</dbReference>
<dbReference type="InterPro" id="IPR013424">
    <property type="entry name" value="Ice-binding_C"/>
</dbReference>
<name>A0A286ABG9_9PROT</name>
<accession>A0A286ABG9</accession>
<dbReference type="InterPro" id="IPR014262">
    <property type="entry name" value="HAF_rpt"/>
</dbReference>
<dbReference type="NCBIfam" id="TIGR02913">
    <property type="entry name" value="HAF_rpt"/>
    <property type="match status" value="1"/>
</dbReference>
<gene>
    <name evidence="3" type="ORF">SAMN06297164_2226</name>
</gene>
<protein>
    <submittedName>
        <fullName evidence="3">PEP-CTERM protein-sorting domain-containing protein</fullName>
    </submittedName>
</protein>
<feature type="domain" description="Ice-binding protein C-terminal" evidence="2">
    <location>
        <begin position="362"/>
        <end position="386"/>
    </location>
</feature>
<dbReference type="EMBL" id="OCMU01000001">
    <property type="protein sequence ID" value="SOD19253.1"/>
    <property type="molecule type" value="Genomic_DNA"/>
</dbReference>
<keyword evidence="1" id="KW-0732">Signal</keyword>
<evidence type="ECO:0000256" key="1">
    <source>
        <dbReference type="SAM" id="SignalP"/>
    </source>
</evidence>
<dbReference type="Proteomes" id="UP000219335">
    <property type="component" value="Unassembled WGS sequence"/>
</dbReference>
<dbReference type="Pfam" id="PF07589">
    <property type="entry name" value="PEP-CTERM"/>
    <property type="match status" value="1"/>
</dbReference>
<evidence type="ECO:0000259" key="2">
    <source>
        <dbReference type="Pfam" id="PF07589"/>
    </source>
</evidence>
<evidence type="ECO:0000313" key="3">
    <source>
        <dbReference type="EMBL" id="SOD19253.1"/>
    </source>
</evidence>
<evidence type="ECO:0000313" key="4">
    <source>
        <dbReference type="Proteomes" id="UP000219335"/>
    </source>
</evidence>
<organism evidence="3 4">
    <name type="scientific">Nitrosomonas ureae</name>
    <dbReference type="NCBI Taxonomy" id="44577"/>
    <lineage>
        <taxon>Bacteria</taxon>
        <taxon>Pseudomonadati</taxon>
        <taxon>Pseudomonadota</taxon>
        <taxon>Betaproteobacteria</taxon>
        <taxon>Nitrosomonadales</taxon>
        <taxon>Nitrosomonadaceae</taxon>
        <taxon>Nitrosomonas</taxon>
    </lineage>
</organism>
<reference evidence="3 4" key="1">
    <citation type="submission" date="2017-09" db="EMBL/GenBank/DDBJ databases">
        <authorList>
            <person name="Ehlers B."/>
            <person name="Leendertz F.H."/>
        </authorList>
    </citation>
    <scope>NUCLEOTIDE SEQUENCE [LARGE SCALE GENOMIC DNA]</scope>
    <source>
        <strain evidence="3 4">Nm42</strain>
    </source>
</reference>